<name>A0A9P8ZT21_9PEZI</name>
<feature type="region of interest" description="Disordered" evidence="1">
    <location>
        <begin position="1"/>
        <end position="43"/>
    </location>
</feature>
<dbReference type="OrthoDB" id="1929311at2759"/>
<dbReference type="GO" id="GO:0030686">
    <property type="term" value="C:90S preribosome"/>
    <property type="evidence" value="ECO:0007669"/>
    <property type="project" value="TreeGrafter"/>
</dbReference>
<dbReference type="Gene3D" id="3.40.50.300">
    <property type="entry name" value="P-loop containing nucleotide triphosphate hydrolases"/>
    <property type="match status" value="1"/>
</dbReference>
<dbReference type="AlphaFoldDB" id="A0A9P8ZT21"/>
<protein>
    <submittedName>
        <fullName evidence="2">U3-containing 90S pre-ribosomal complex subunit-domain containing protein</fullName>
    </submittedName>
</protein>
<dbReference type="GeneID" id="70129405"/>
<gene>
    <name evidence="2" type="ORF">BKA67DRAFT_538729</name>
</gene>
<proteinExistence type="predicted"/>
<dbReference type="EMBL" id="JAGPXC010000007">
    <property type="protein sequence ID" value="KAH6648710.1"/>
    <property type="molecule type" value="Genomic_DNA"/>
</dbReference>
<evidence type="ECO:0000313" key="2">
    <source>
        <dbReference type="EMBL" id="KAH6648710.1"/>
    </source>
</evidence>
<keyword evidence="3" id="KW-1185">Reference proteome</keyword>
<dbReference type="PANTHER" id="PTHR24030">
    <property type="entry name" value="PROTEIN CMSS1"/>
    <property type="match status" value="1"/>
</dbReference>
<organism evidence="2 3">
    <name type="scientific">Truncatella angustata</name>
    <dbReference type="NCBI Taxonomy" id="152316"/>
    <lineage>
        <taxon>Eukaryota</taxon>
        <taxon>Fungi</taxon>
        <taxon>Dikarya</taxon>
        <taxon>Ascomycota</taxon>
        <taxon>Pezizomycotina</taxon>
        <taxon>Sordariomycetes</taxon>
        <taxon>Xylariomycetidae</taxon>
        <taxon>Amphisphaeriales</taxon>
        <taxon>Sporocadaceae</taxon>
        <taxon>Truncatella</taxon>
    </lineage>
</organism>
<accession>A0A9P8ZT21</accession>
<dbReference type="Pfam" id="PF14617">
    <property type="entry name" value="CMS1"/>
    <property type="match status" value="1"/>
</dbReference>
<sequence>MSQEEEIPKSEALAAKAKSKKRPRDDDGGSRKKKKKRNGYEQDDSLLDTELGVNTGIALMDSQLLADHLAQRTTRFGTDLSSVELADLYISPGSIQDTTSWQEPRTLAKLPEFLEKQVKDPKDLVKAPKQKGAPHTIIVAGAGLRAADVVRSLRKYQSKENSVAKLFAKHIKIDESTQFLKSHKTGLAVGTPQRLNDLVENGSLSLENLERLVIDASHIDQKKRGILDMKEITMPLMKWLTRSEFKERYTAENKPLQLLFY</sequence>
<evidence type="ECO:0000313" key="3">
    <source>
        <dbReference type="Proteomes" id="UP000758603"/>
    </source>
</evidence>
<dbReference type="SUPFAM" id="SSF52540">
    <property type="entry name" value="P-loop containing nucleoside triphosphate hydrolases"/>
    <property type="match status" value="1"/>
</dbReference>
<dbReference type="RefSeq" id="XP_045955217.1">
    <property type="nucleotide sequence ID" value="XM_046100513.1"/>
</dbReference>
<comment type="caution">
    <text evidence="2">The sequence shown here is derived from an EMBL/GenBank/DDBJ whole genome shotgun (WGS) entry which is preliminary data.</text>
</comment>
<dbReference type="Proteomes" id="UP000758603">
    <property type="component" value="Unassembled WGS sequence"/>
</dbReference>
<dbReference type="InterPro" id="IPR032704">
    <property type="entry name" value="Cms1"/>
</dbReference>
<reference evidence="2" key="1">
    <citation type="journal article" date="2021" name="Nat. Commun.">
        <title>Genetic determinants of endophytism in the Arabidopsis root mycobiome.</title>
        <authorList>
            <person name="Mesny F."/>
            <person name="Miyauchi S."/>
            <person name="Thiergart T."/>
            <person name="Pickel B."/>
            <person name="Atanasova L."/>
            <person name="Karlsson M."/>
            <person name="Huettel B."/>
            <person name="Barry K.W."/>
            <person name="Haridas S."/>
            <person name="Chen C."/>
            <person name="Bauer D."/>
            <person name="Andreopoulos W."/>
            <person name="Pangilinan J."/>
            <person name="LaButti K."/>
            <person name="Riley R."/>
            <person name="Lipzen A."/>
            <person name="Clum A."/>
            <person name="Drula E."/>
            <person name="Henrissat B."/>
            <person name="Kohler A."/>
            <person name="Grigoriev I.V."/>
            <person name="Martin F.M."/>
            <person name="Hacquard S."/>
        </authorList>
    </citation>
    <scope>NUCLEOTIDE SEQUENCE</scope>
    <source>
        <strain evidence="2">MPI-SDFR-AT-0073</strain>
    </source>
</reference>
<dbReference type="InterPro" id="IPR027417">
    <property type="entry name" value="P-loop_NTPase"/>
</dbReference>
<dbReference type="PANTHER" id="PTHR24030:SF0">
    <property type="entry name" value="PROTEIN CMSS1"/>
    <property type="match status" value="1"/>
</dbReference>
<dbReference type="GO" id="GO:0005634">
    <property type="term" value="C:nucleus"/>
    <property type="evidence" value="ECO:0007669"/>
    <property type="project" value="TreeGrafter"/>
</dbReference>
<evidence type="ECO:0000256" key="1">
    <source>
        <dbReference type="SAM" id="MobiDB-lite"/>
    </source>
</evidence>